<dbReference type="GO" id="GO:0006508">
    <property type="term" value="P:proteolysis"/>
    <property type="evidence" value="ECO:0007669"/>
    <property type="project" value="UniProtKB-KW"/>
</dbReference>
<evidence type="ECO:0000259" key="11">
    <source>
        <dbReference type="PROSITE" id="PS50240"/>
    </source>
</evidence>
<dbReference type="PROSITE" id="PS50240">
    <property type="entry name" value="TRYPSIN_DOM"/>
    <property type="match status" value="1"/>
</dbReference>
<keyword evidence="3" id="KW-0645">Protease</keyword>
<comment type="subcellular location">
    <subcellularLocation>
        <location evidence="1">Secreted</location>
    </subcellularLocation>
</comment>
<dbReference type="Proteomes" id="UP000410492">
    <property type="component" value="Unassembled WGS sequence"/>
</dbReference>
<dbReference type="EMBL" id="CAACVG010000915">
    <property type="protein sequence ID" value="VEN34678.1"/>
    <property type="molecule type" value="Genomic_DNA"/>
</dbReference>
<name>A0A653BGH1_CALMS</name>
<keyword evidence="8" id="KW-0325">Glycoprotein</keyword>
<feature type="chain" id="PRO_5025001193" description="Peptidase S1 domain-containing protein" evidence="10">
    <location>
        <begin position="18"/>
        <end position="296"/>
    </location>
</feature>
<dbReference type="AlphaFoldDB" id="A0A653BGH1"/>
<keyword evidence="4 10" id="KW-0732">Signal</keyword>
<proteinExistence type="inferred from homology"/>
<dbReference type="GO" id="GO:0005615">
    <property type="term" value="C:extracellular space"/>
    <property type="evidence" value="ECO:0007669"/>
    <property type="project" value="TreeGrafter"/>
</dbReference>
<dbReference type="PRINTS" id="PR00722">
    <property type="entry name" value="CHYMOTRYPSIN"/>
</dbReference>
<dbReference type="OrthoDB" id="547031at2759"/>
<evidence type="ECO:0000256" key="2">
    <source>
        <dbReference type="ARBA" id="ARBA00022525"/>
    </source>
</evidence>
<dbReference type="InterPro" id="IPR001254">
    <property type="entry name" value="Trypsin_dom"/>
</dbReference>
<organism evidence="12 13">
    <name type="scientific">Callosobruchus maculatus</name>
    <name type="common">Southern cowpea weevil</name>
    <name type="synonym">Pulse bruchid</name>
    <dbReference type="NCBI Taxonomy" id="64391"/>
    <lineage>
        <taxon>Eukaryota</taxon>
        <taxon>Metazoa</taxon>
        <taxon>Ecdysozoa</taxon>
        <taxon>Arthropoda</taxon>
        <taxon>Hexapoda</taxon>
        <taxon>Insecta</taxon>
        <taxon>Pterygota</taxon>
        <taxon>Neoptera</taxon>
        <taxon>Endopterygota</taxon>
        <taxon>Coleoptera</taxon>
        <taxon>Polyphaga</taxon>
        <taxon>Cucujiformia</taxon>
        <taxon>Chrysomeloidea</taxon>
        <taxon>Chrysomelidae</taxon>
        <taxon>Bruchinae</taxon>
        <taxon>Bruchini</taxon>
        <taxon>Callosobruchus</taxon>
    </lineage>
</organism>
<keyword evidence="5" id="KW-0378">Hydrolase</keyword>
<dbReference type="InterPro" id="IPR043504">
    <property type="entry name" value="Peptidase_S1_PA_chymotrypsin"/>
</dbReference>
<dbReference type="InterPro" id="IPR050127">
    <property type="entry name" value="Serine_Proteases_S1"/>
</dbReference>
<dbReference type="SMART" id="SM00020">
    <property type="entry name" value="Tryp_SPc"/>
    <property type="match status" value="1"/>
</dbReference>
<evidence type="ECO:0000256" key="6">
    <source>
        <dbReference type="ARBA" id="ARBA00022825"/>
    </source>
</evidence>
<evidence type="ECO:0000313" key="12">
    <source>
        <dbReference type="EMBL" id="VEN34678.1"/>
    </source>
</evidence>
<keyword evidence="2" id="KW-0964">Secreted</keyword>
<keyword evidence="7" id="KW-1015">Disulfide bond</keyword>
<gene>
    <name evidence="12" type="ORF">CALMAC_LOCUS802</name>
</gene>
<evidence type="ECO:0000256" key="5">
    <source>
        <dbReference type="ARBA" id="ARBA00022801"/>
    </source>
</evidence>
<dbReference type="SUPFAM" id="SSF50494">
    <property type="entry name" value="Trypsin-like serine proteases"/>
    <property type="match status" value="1"/>
</dbReference>
<keyword evidence="13" id="KW-1185">Reference proteome</keyword>
<dbReference type="Pfam" id="PF00089">
    <property type="entry name" value="Trypsin"/>
    <property type="match status" value="1"/>
</dbReference>
<feature type="domain" description="Peptidase S1" evidence="11">
    <location>
        <begin position="49"/>
        <end position="295"/>
    </location>
</feature>
<evidence type="ECO:0000256" key="4">
    <source>
        <dbReference type="ARBA" id="ARBA00022729"/>
    </source>
</evidence>
<dbReference type="InterPro" id="IPR001314">
    <property type="entry name" value="Peptidase_S1A"/>
</dbReference>
<evidence type="ECO:0000256" key="8">
    <source>
        <dbReference type="ARBA" id="ARBA00023180"/>
    </source>
</evidence>
<dbReference type="Gene3D" id="2.40.10.10">
    <property type="entry name" value="Trypsin-like serine proteases"/>
    <property type="match status" value="2"/>
</dbReference>
<evidence type="ECO:0000256" key="7">
    <source>
        <dbReference type="ARBA" id="ARBA00023157"/>
    </source>
</evidence>
<feature type="signal peptide" evidence="10">
    <location>
        <begin position="1"/>
        <end position="17"/>
    </location>
</feature>
<evidence type="ECO:0000256" key="1">
    <source>
        <dbReference type="ARBA" id="ARBA00004613"/>
    </source>
</evidence>
<sequence length="296" mass="33378">MYHLFYLFLCLAPLAVCWIDTSQIESHPNWRYLDRNRCGFSRTNTMNRIIRGDRAALGQFPWIVRTGQQKGDQINYNCAGTLVNQHYVITAMHCGPRHWVRLGENDLATNPDCDHTGCAPPVQEIPIAETFFGDFDYVTFRNDIMLIRLAFPATYNDFVQPICLPYGSLLTRNLIGSYVQIPGWGSINPRQQVNPNLLMYHNAPIFGIDACRPFYAEALKPNPELQYCVGSIEGAMQGACYGDSGGPMTISENVNGVRRHFLLGIVSYGSHVCADIPGVYTRIIHYLPLLLNKIVQ</sequence>
<dbReference type="PROSITE" id="PS00135">
    <property type="entry name" value="TRYPSIN_SER"/>
    <property type="match status" value="1"/>
</dbReference>
<dbReference type="GO" id="GO:0004252">
    <property type="term" value="F:serine-type endopeptidase activity"/>
    <property type="evidence" value="ECO:0007669"/>
    <property type="project" value="InterPro"/>
</dbReference>
<evidence type="ECO:0000256" key="9">
    <source>
        <dbReference type="ARBA" id="ARBA00024195"/>
    </source>
</evidence>
<comment type="similarity">
    <text evidence="9">Belongs to the peptidase S1 family. CLIP subfamily.</text>
</comment>
<dbReference type="InterPro" id="IPR009003">
    <property type="entry name" value="Peptidase_S1_PA"/>
</dbReference>
<dbReference type="InterPro" id="IPR033116">
    <property type="entry name" value="TRYPSIN_SER"/>
</dbReference>
<dbReference type="CDD" id="cd00190">
    <property type="entry name" value="Tryp_SPc"/>
    <property type="match status" value="1"/>
</dbReference>
<accession>A0A653BGH1</accession>
<protein>
    <recommendedName>
        <fullName evidence="11">Peptidase S1 domain-containing protein</fullName>
    </recommendedName>
</protein>
<dbReference type="PANTHER" id="PTHR24264">
    <property type="entry name" value="TRYPSIN-RELATED"/>
    <property type="match status" value="1"/>
</dbReference>
<keyword evidence="6" id="KW-0720">Serine protease</keyword>
<evidence type="ECO:0000256" key="10">
    <source>
        <dbReference type="SAM" id="SignalP"/>
    </source>
</evidence>
<reference evidence="12 13" key="1">
    <citation type="submission" date="2019-01" db="EMBL/GenBank/DDBJ databases">
        <authorList>
            <person name="Sayadi A."/>
        </authorList>
    </citation>
    <scope>NUCLEOTIDE SEQUENCE [LARGE SCALE GENOMIC DNA]</scope>
</reference>
<evidence type="ECO:0000313" key="13">
    <source>
        <dbReference type="Proteomes" id="UP000410492"/>
    </source>
</evidence>
<dbReference type="FunFam" id="2.40.10.10:FF:000028">
    <property type="entry name" value="Serine protease easter"/>
    <property type="match status" value="1"/>
</dbReference>
<dbReference type="PANTHER" id="PTHR24264:SF65">
    <property type="entry name" value="SRCR DOMAIN-CONTAINING PROTEIN"/>
    <property type="match status" value="1"/>
</dbReference>
<evidence type="ECO:0000256" key="3">
    <source>
        <dbReference type="ARBA" id="ARBA00022670"/>
    </source>
</evidence>